<dbReference type="GO" id="GO:0046394">
    <property type="term" value="P:carboxylic acid biosynthetic process"/>
    <property type="evidence" value="ECO:0007669"/>
    <property type="project" value="UniProtKB-ARBA"/>
</dbReference>
<feature type="region of interest" description="Disordered" evidence="1">
    <location>
        <begin position="66"/>
        <end position="100"/>
    </location>
</feature>
<dbReference type="OrthoDB" id="10064407at2759"/>
<dbReference type="Gene3D" id="3.30.2130.10">
    <property type="entry name" value="VC0802-like"/>
    <property type="match status" value="1"/>
</dbReference>
<sequence length="376" mass="40844">MSYPMGPTNLDAFSSIISGNRRPKGEITIEARAAIIAAVQAGDKKRLVAKRFGISPAAVNRTLQRFEKTGQLASRPRSGRPRTKLRNHDPFGPKTGPQPVEGLGFRHVGDPQTGVEAAGSEPQTRVHVTGSGVPGPVTQLTSFVVDRSETRPSTLLSSLTATLHPTTYVFASLRDPSTLPPMPQIQPFFQEPEGITIVTSLGYARMHRMECFFPCRMITLNFTSSAEAAGHTAVLVARLAARNLGVKPVSGFYHDHLLVPVGRETEAMDILAAVAEENRGKPAAEQATTPQAVEDRPEKDQPTVQDEGDDAQRHKDLPEADQPEADQHEAQETEEEEPEDYGDGYDSKAHQCSEVDDLPDDDSPDGDTPEEDPAKE</sequence>
<reference evidence="3 4" key="1">
    <citation type="journal article" date="2015" name="BMC Genomics">
        <title>The genome of the truffle-parasite Tolypocladium ophioglossoides and the evolution of antifungal peptaibiotics.</title>
        <authorList>
            <person name="Quandt C.A."/>
            <person name="Bushley K.E."/>
            <person name="Spatafora J.W."/>
        </authorList>
    </citation>
    <scope>NUCLEOTIDE SEQUENCE [LARGE SCALE GENOMIC DNA]</scope>
    <source>
        <strain evidence="3 4">CBS 100239</strain>
    </source>
</reference>
<gene>
    <name evidence="3" type="ORF">TOPH_06350</name>
</gene>
<dbReference type="AlphaFoldDB" id="A0A0L0N5H0"/>
<feature type="compositionally biased region" description="Acidic residues" evidence="1">
    <location>
        <begin position="354"/>
        <end position="376"/>
    </location>
</feature>
<dbReference type="PANTHER" id="PTHR39199:SF1">
    <property type="entry name" value="BLR5128 PROTEIN"/>
    <property type="match status" value="1"/>
</dbReference>
<dbReference type="SUPFAM" id="SSF55021">
    <property type="entry name" value="ACT-like"/>
    <property type="match status" value="2"/>
</dbReference>
<evidence type="ECO:0000256" key="1">
    <source>
        <dbReference type="SAM" id="MobiDB-lite"/>
    </source>
</evidence>
<dbReference type="STRING" id="1163406.A0A0L0N5H0"/>
<evidence type="ECO:0000259" key="2">
    <source>
        <dbReference type="Pfam" id="PF10000"/>
    </source>
</evidence>
<evidence type="ECO:0000313" key="3">
    <source>
        <dbReference type="EMBL" id="KND89050.1"/>
    </source>
</evidence>
<protein>
    <recommendedName>
        <fullName evidence="2">DUF2241 domain-containing protein</fullName>
    </recommendedName>
</protein>
<dbReference type="EMBL" id="LFRF01000021">
    <property type="protein sequence ID" value="KND89050.1"/>
    <property type="molecule type" value="Genomic_DNA"/>
</dbReference>
<dbReference type="Pfam" id="PF10000">
    <property type="entry name" value="ACT_3"/>
    <property type="match status" value="1"/>
</dbReference>
<dbReference type="PANTHER" id="PTHR39199">
    <property type="entry name" value="BLR5128 PROTEIN"/>
    <property type="match status" value="1"/>
</dbReference>
<dbReference type="SUPFAM" id="SSF46689">
    <property type="entry name" value="Homeodomain-like"/>
    <property type="match status" value="1"/>
</dbReference>
<proteinExistence type="predicted"/>
<dbReference type="InterPro" id="IPR045865">
    <property type="entry name" value="ACT-like_dom_sf"/>
</dbReference>
<feature type="compositionally biased region" description="Acidic residues" evidence="1">
    <location>
        <begin position="332"/>
        <end position="343"/>
    </location>
</feature>
<dbReference type="Pfam" id="PF13551">
    <property type="entry name" value="HTH_29"/>
    <property type="match status" value="1"/>
</dbReference>
<dbReference type="InterPro" id="IPR009057">
    <property type="entry name" value="Homeodomain-like_sf"/>
</dbReference>
<accession>A0A0L0N5H0</accession>
<evidence type="ECO:0000313" key="4">
    <source>
        <dbReference type="Proteomes" id="UP000036947"/>
    </source>
</evidence>
<feature type="domain" description="DUF2241" evidence="2">
    <location>
        <begin position="153"/>
        <end position="216"/>
    </location>
</feature>
<comment type="caution">
    <text evidence="3">The sequence shown here is derived from an EMBL/GenBank/DDBJ whole genome shotgun (WGS) entry which is preliminary data.</text>
</comment>
<dbReference type="GO" id="GO:0006520">
    <property type="term" value="P:amino acid metabolic process"/>
    <property type="evidence" value="ECO:0007669"/>
    <property type="project" value="UniProtKB-ARBA"/>
</dbReference>
<feature type="region of interest" description="Disordered" evidence="1">
    <location>
        <begin position="276"/>
        <end position="376"/>
    </location>
</feature>
<name>A0A0L0N5H0_TOLOC</name>
<organism evidence="3 4">
    <name type="scientific">Tolypocladium ophioglossoides (strain CBS 100239)</name>
    <name type="common">Snaketongue truffleclub</name>
    <name type="synonym">Elaphocordyceps ophioglossoides</name>
    <dbReference type="NCBI Taxonomy" id="1163406"/>
    <lineage>
        <taxon>Eukaryota</taxon>
        <taxon>Fungi</taxon>
        <taxon>Dikarya</taxon>
        <taxon>Ascomycota</taxon>
        <taxon>Pezizomycotina</taxon>
        <taxon>Sordariomycetes</taxon>
        <taxon>Hypocreomycetidae</taxon>
        <taxon>Hypocreales</taxon>
        <taxon>Ophiocordycipitaceae</taxon>
        <taxon>Tolypocladium</taxon>
    </lineage>
</organism>
<keyword evidence="4" id="KW-1185">Reference proteome</keyword>
<dbReference type="InterPro" id="IPR018717">
    <property type="entry name" value="DUF2241"/>
</dbReference>
<dbReference type="Proteomes" id="UP000036947">
    <property type="component" value="Unassembled WGS sequence"/>
</dbReference>